<feature type="transmembrane region" description="Helical" evidence="1">
    <location>
        <begin position="87"/>
        <end position="107"/>
    </location>
</feature>
<feature type="transmembrane region" description="Helical" evidence="1">
    <location>
        <begin position="119"/>
        <end position="136"/>
    </location>
</feature>
<proteinExistence type="predicted"/>
<name>A0A2M7RHX4_9BACT</name>
<comment type="caution">
    <text evidence="2">The sequence shown here is derived from an EMBL/GenBank/DDBJ whole genome shotgun (WGS) entry which is preliminary data.</text>
</comment>
<keyword evidence="1" id="KW-0812">Transmembrane</keyword>
<evidence type="ECO:0000313" key="2">
    <source>
        <dbReference type="EMBL" id="PIY96167.1"/>
    </source>
</evidence>
<organism evidence="2 3">
    <name type="scientific">Candidatus Kerfeldbacteria bacterium CG_4_10_14_0_8_um_filter_42_10</name>
    <dbReference type="NCBI Taxonomy" id="2014248"/>
    <lineage>
        <taxon>Bacteria</taxon>
        <taxon>Candidatus Kerfeldiibacteriota</taxon>
    </lineage>
</organism>
<dbReference type="EMBL" id="PFMD01000056">
    <property type="protein sequence ID" value="PIY96167.1"/>
    <property type="molecule type" value="Genomic_DNA"/>
</dbReference>
<gene>
    <name evidence="2" type="ORF">COY66_04865</name>
</gene>
<accession>A0A2M7RHX4</accession>
<protein>
    <submittedName>
        <fullName evidence="2">Uncharacterized protein</fullName>
    </submittedName>
</protein>
<dbReference type="AlphaFoldDB" id="A0A2M7RHX4"/>
<dbReference type="Proteomes" id="UP000230779">
    <property type="component" value="Unassembled WGS sequence"/>
</dbReference>
<evidence type="ECO:0000256" key="1">
    <source>
        <dbReference type="SAM" id="Phobius"/>
    </source>
</evidence>
<keyword evidence="1" id="KW-0472">Membrane</keyword>
<evidence type="ECO:0000313" key="3">
    <source>
        <dbReference type="Proteomes" id="UP000230779"/>
    </source>
</evidence>
<sequence>MITNGRRVKRPETSLHKVMRGLYNYRSWWVDFPTLSLLALYYWDFFSRHAHPVPTEMPEACWVILGMYILVKEGVRWKLHDIRSRKGSVLVALWLLSMVGFFVVQAWQPNNGYKTPYQMVETTLIVLGGFLGVVKLKRAFFRKFPKVADVLDVDAA</sequence>
<reference evidence="2 3" key="1">
    <citation type="submission" date="2017-09" db="EMBL/GenBank/DDBJ databases">
        <title>Depth-based differentiation of microbial function through sediment-hosted aquifers and enrichment of novel symbionts in the deep terrestrial subsurface.</title>
        <authorList>
            <person name="Probst A.J."/>
            <person name="Ladd B."/>
            <person name="Jarett J.K."/>
            <person name="Geller-Mcgrath D.E."/>
            <person name="Sieber C.M."/>
            <person name="Emerson J.B."/>
            <person name="Anantharaman K."/>
            <person name="Thomas B.C."/>
            <person name="Malmstrom R."/>
            <person name="Stieglmeier M."/>
            <person name="Klingl A."/>
            <person name="Woyke T."/>
            <person name="Ryan C.M."/>
            <person name="Banfield J.F."/>
        </authorList>
    </citation>
    <scope>NUCLEOTIDE SEQUENCE [LARGE SCALE GENOMIC DNA]</scope>
    <source>
        <strain evidence="2">CG_4_10_14_0_8_um_filter_42_10</strain>
    </source>
</reference>
<keyword evidence="1" id="KW-1133">Transmembrane helix</keyword>